<evidence type="ECO:0000313" key="2">
    <source>
        <dbReference type="Proteomes" id="UP001164929"/>
    </source>
</evidence>
<comment type="caution">
    <text evidence="1">The sequence shown here is derived from an EMBL/GenBank/DDBJ whole genome shotgun (WGS) entry which is preliminary data.</text>
</comment>
<organism evidence="1 2">
    <name type="scientific">Populus alba x Populus x berolinensis</name>
    <dbReference type="NCBI Taxonomy" id="444605"/>
    <lineage>
        <taxon>Eukaryota</taxon>
        <taxon>Viridiplantae</taxon>
        <taxon>Streptophyta</taxon>
        <taxon>Embryophyta</taxon>
        <taxon>Tracheophyta</taxon>
        <taxon>Spermatophyta</taxon>
        <taxon>Magnoliopsida</taxon>
        <taxon>eudicotyledons</taxon>
        <taxon>Gunneridae</taxon>
        <taxon>Pentapetalae</taxon>
        <taxon>rosids</taxon>
        <taxon>fabids</taxon>
        <taxon>Malpighiales</taxon>
        <taxon>Salicaceae</taxon>
        <taxon>Saliceae</taxon>
        <taxon>Populus</taxon>
    </lineage>
</organism>
<reference evidence="1" key="1">
    <citation type="journal article" date="2023" name="Mol. Ecol. Resour.">
        <title>Chromosome-level genome assembly of a triploid poplar Populus alba 'Berolinensis'.</title>
        <authorList>
            <person name="Chen S."/>
            <person name="Yu Y."/>
            <person name="Wang X."/>
            <person name="Wang S."/>
            <person name="Zhang T."/>
            <person name="Zhou Y."/>
            <person name="He R."/>
            <person name="Meng N."/>
            <person name="Wang Y."/>
            <person name="Liu W."/>
            <person name="Liu Z."/>
            <person name="Liu J."/>
            <person name="Guo Q."/>
            <person name="Huang H."/>
            <person name="Sederoff R.R."/>
            <person name="Wang G."/>
            <person name="Qu G."/>
            <person name="Chen S."/>
        </authorList>
    </citation>
    <scope>NUCLEOTIDE SEQUENCE</scope>
    <source>
        <strain evidence="1">SC-2020</strain>
    </source>
</reference>
<dbReference type="Proteomes" id="UP001164929">
    <property type="component" value="Chromosome 6"/>
</dbReference>
<dbReference type="EMBL" id="JAQIZT010000006">
    <property type="protein sequence ID" value="KAJ6992079.1"/>
    <property type="molecule type" value="Genomic_DNA"/>
</dbReference>
<gene>
    <name evidence="1" type="ORF">NC653_015435</name>
</gene>
<protein>
    <submittedName>
        <fullName evidence="1">Uncharacterized protein</fullName>
    </submittedName>
</protein>
<dbReference type="AlphaFoldDB" id="A0AAD6QKQ2"/>
<keyword evidence="2" id="KW-1185">Reference proteome</keyword>
<sequence>MATVIIKRLAPSPFALITVLVTLAAFFFSSTFPFKPINTSPQQQELVWCNDGFPRLVQRPQEIALTEKMIACFKEDQVSHPRLEVYEGCDHLAEKCRV</sequence>
<name>A0AAD6QKQ2_9ROSI</name>
<evidence type="ECO:0000313" key="1">
    <source>
        <dbReference type="EMBL" id="KAJ6992079.1"/>
    </source>
</evidence>
<accession>A0AAD6QKQ2</accession>
<proteinExistence type="predicted"/>